<dbReference type="InterPro" id="IPR012348">
    <property type="entry name" value="RNR-like"/>
</dbReference>
<keyword evidence="5" id="KW-0479">Metal-binding</keyword>
<dbReference type="Proteomes" id="UP000263486">
    <property type="component" value="Unassembled WGS sequence"/>
</dbReference>
<evidence type="ECO:0000256" key="6">
    <source>
        <dbReference type="ARBA" id="ARBA00022832"/>
    </source>
</evidence>
<evidence type="ECO:0000256" key="2">
    <source>
        <dbReference type="ARBA" id="ARBA00008749"/>
    </source>
</evidence>
<organism evidence="11 12">
    <name type="scientific">Psychrilyobacter piezotolerans</name>
    <dbReference type="NCBI Taxonomy" id="2293438"/>
    <lineage>
        <taxon>Bacteria</taxon>
        <taxon>Fusobacteriati</taxon>
        <taxon>Fusobacteriota</taxon>
        <taxon>Fusobacteriia</taxon>
        <taxon>Fusobacteriales</taxon>
        <taxon>Fusobacteriaceae</taxon>
        <taxon>Psychrilyobacter</taxon>
    </lineage>
</organism>
<keyword evidence="8" id="KW-0408">Iron</keyword>
<keyword evidence="6" id="KW-0276">Fatty acid metabolism</keyword>
<evidence type="ECO:0000313" key="12">
    <source>
        <dbReference type="Proteomes" id="UP000263486"/>
    </source>
</evidence>
<keyword evidence="12" id="KW-1185">Reference proteome</keyword>
<accession>A0ABX9KJP1</accession>
<evidence type="ECO:0000256" key="1">
    <source>
        <dbReference type="ARBA" id="ARBA00001954"/>
    </source>
</evidence>
<reference evidence="11 12" key="1">
    <citation type="submission" date="2018-08" db="EMBL/GenBank/DDBJ databases">
        <title>Draft genome sequence of Psychrilyobacter sp. strain SD5 isolated from Black Sea water.</title>
        <authorList>
            <person name="Yadav S."/>
            <person name="Villanueva L."/>
            <person name="Damste J.S.S."/>
        </authorList>
    </citation>
    <scope>NUCLEOTIDE SEQUENCE [LARGE SCALE GENOMIC DNA]</scope>
    <source>
        <strain evidence="11 12">SD5</strain>
    </source>
</reference>
<dbReference type="Gene3D" id="1.10.620.20">
    <property type="entry name" value="Ribonucleotide Reductase, subunit A"/>
    <property type="match status" value="1"/>
</dbReference>
<name>A0ABX9KJP1_9FUSO</name>
<dbReference type="EMBL" id="QUAJ01000003">
    <property type="protein sequence ID" value="REI42646.1"/>
    <property type="molecule type" value="Genomic_DNA"/>
</dbReference>
<comment type="subunit">
    <text evidence="3">Homodimer.</text>
</comment>
<dbReference type="PANTHER" id="PTHR31155">
    <property type="entry name" value="ACYL- ACYL-CARRIER-PROTEIN DESATURASE-RELATED"/>
    <property type="match status" value="1"/>
</dbReference>
<dbReference type="SUPFAM" id="SSF47240">
    <property type="entry name" value="Ferritin-like"/>
    <property type="match status" value="1"/>
</dbReference>
<comment type="similarity">
    <text evidence="2">Belongs to the fatty acid desaturase type 2 family.</text>
</comment>
<protein>
    <submittedName>
        <fullName evidence="11">Acyl-ACP desaturase</fullName>
    </submittedName>
</protein>
<dbReference type="PANTHER" id="PTHR31155:SF9">
    <property type="entry name" value="STEAROYL-[ACYL-CARRIER-PROTEIN] 9-DESATURASE 7, CHLOROPLASTIC"/>
    <property type="match status" value="1"/>
</dbReference>
<gene>
    <name evidence="11" type="ORF">DYH56_02445</name>
</gene>
<evidence type="ECO:0000313" key="11">
    <source>
        <dbReference type="EMBL" id="REI42646.1"/>
    </source>
</evidence>
<comment type="cofactor">
    <cofactor evidence="1">
        <name>Fe(2+)</name>
        <dbReference type="ChEBI" id="CHEBI:29033"/>
    </cofactor>
</comment>
<dbReference type="RefSeq" id="WP_114641270.1">
    <property type="nucleotide sequence ID" value="NZ_JAACIO010000003.1"/>
</dbReference>
<dbReference type="InterPro" id="IPR009078">
    <property type="entry name" value="Ferritin-like_SF"/>
</dbReference>
<proteinExistence type="inferred from homology"/>
<comment type="caution">
    <text evidence="11">The sequence shown here is derived from an EMBL/GenBank/DDBJ whole genome shotgun (WGS) entry which is preliminary data.</text>
</comment>
<dbReference type="InterPro" id="IPR005067">
    <property type="entry name" value="Fatty_acid_desaturase-2"/>
</dbReference>
<evidence type="ECO:0000256" key="9">
    <source>
        <dbReference type="ARBA" id="ARBA00023098"/>
    </source>
</evidence>
<sequence length="292" mass="33988">MNTIKNKDLEQKIMNLYLRHQKQSESMEWNFYEYMPWDKGQSFSTLPYDKSQNTLPRELITAIETSMLTELNLPWYTTFLNNMFTGSLEPLQNFVRTWVSEEDQHASALETYLILTRNADPKDLTVVKKEILTTGWDSVLSEPLSSMVYTSLQELGTVVFYRNIAKYAEKYDSGLSDLLLRIAKDESSHYAFYNQVVDAHLELNPDLIVHVWPVIKNFKMPGGSLSDFDDRMKIIQKAGYGPDEYVNQVLEVLIKRWKIAKLEPATPEGKEAQINILKYLEKIKRINARLKK</sequence>
<evidence type="ECO:0000256" key="10">
    <source>
        <dbReference type="ARBA" id="ARBA00023160"/>
    </source>
</evidence>
<evidence type="ECO:0000256" key="5">
    <source>
        <dbReference type="ARBA" id="ARBA00022723"/>
    </source>
</evidence>
<keyword evidence="9" id="KW-0443">Lipid metabolism</keyword>
<dbReference type="Pfam" id="PF03405">
    <property type="entry name" value="FA_desaturase_2"/>
    <property type="match status" value="1"/>
</dbReference>
<evidence type="ECO:0000256" key="8">
    <source>
        <dbReference type="ARBA" id="ARBA00023004"/>
    </source>
</evidence>
<keyword evidence="10" id="KW-0275">Fatty acid biosynthesis</keyword>
<evidence type="ECO:0000256" key="3">
    <source>
        <dbReference type="ARBA" id="ARBA00011738"/>
    </source>
</evidence>
<keyword evidence="4" id="KW-0444">Lipid biosynthesis</keyword>
<evidence type="ECO:0000256" key="7">
    <source>
        <dbReference type="ARBA" id="ARBA00023002"/>
    </source>
</evidence>
<keyword evidence="7" id="KW-0560">Oxidoreductase</keyword>
<evidence type="ECO:0000256" key="4">
    <source>
        <dbReference type="ARBA" id="ARBA00022516"/>
    </source>
</evidence>